<sequence>MTSAPSTRQDAPANANVNAPRAELGYSQTVDRLLVHRDALGEVFLTDLRSLDEKNYAAAAQLPRSHAYYGDHLLRPGHHDPLLILEAVRQAAIGGAHRFYGVPEDHKFILTHLRLHLAHPQRVAVGPTPFPMAMHVQIVNRKEREGRVTGLDYEVELSVGGQHIGWAETGLRFRSPTSYLTLRLSHRDGVALPSSATHPPLTAGTPVAPYLVGRSSPDNVVLVNASTRENLGRALLRVPMDHPSMFDHPQDHLPGMVIAEGARQLALFTALEVRGMSTSKVLATDVHVRFERFGELEDEAVLTSQAGDRVQLAPSDPGVYYTQGGLLELEDEKPGAPLEQVPVRVTAKQNDQVLCVFDFTLTRITAP</sequence>
<dbReference type="Proteomes" id="UP001183388">
    <property type="component" value="Unassembled WGS sequence"/>
</dbReference>
<organism evidence="3 4">
    <name type="scientific">Streptomyces boetiae</name>
    <dbReference type="NCBI Taxonomy" id="3075541"/>
    <lineage>
        <taxon>Bacteria</taxon>
        <taxon>Bacillati</taxon>
        <taxon>Actinomycetota</taxon>
        <taxon>Actinomycetes</taxon>
        <taxon>Kitasatosporales</taxon>
        <taxon>Streptomycetaceae</taxon>
        <taxon>Streptomyces</taxon>
    </lineage>
</organism>
<protein>
    <submittedName>
        <fullName evidence="3">ScbA/BarX family gamma-butyrolactone biosynthesis protein</fullName>
    </submittedName>
</protein>
<comment type="caution">
    <text evidence="3">The sequence shown here is derived from an EMBL/GenBank/DDBJ whole genome shotgun (WGS) entry which is preliminary data.</text>
</comment>
<dbReference type="NCBIfam" id="NF041195">
    <property type="entry name" value="ScbA_BarX_GamBu"/>
    <property type="match status" value="1"/>
</dbReference>
<evidence type="ECO:0000313" key="4">
    <source>
        <dbReference type="Proteomes" id="UP001183388"/>
    </source>
</evidence>
<dbReference type="RefSeq" id="WP_311629631.1">
    <property type="nucleotide sequence ID" value="NZ_JAVREN010000007.1"/>
</dbReference>
<gene>
    <name evidence="3" type="ORF">RM780_06930</name>
</gene>
<reference evidence="4" key="1">
    <citation type="submission" date="2023-07" db="EMBL/GenBank/DDBJ databases">
        <title>30 novel species of actinomycetes from the DSMZ collection.</title>
        <authorList>
            <person name="Nouioui I."/>
        </authorList>
    </citation>
    <scope>NUCLEOTIDE SEQUENCE [LARGE SCALE GENOMIC DNA]</scope>
    <source>
        <strain evidence="4">DSM 44917</strain>
    </source>
</reference>
<feature type="domain" description="A-factor biosynthesis hotdog" evidence="2">
    <location>
        <begin position="34"/>
        <end position="168"/>
    </location>
</feature>
<dbReference type="InterPro" id="IPR047757">
    <property type="entry name" value="AfsA-like"/>
</dbReference>
<accession>A0ABU2L550</accession>
<evidence type="ECO:0000256" key="1">
    <source>
        <dbReference type="SAM" id="MobiDB-lite"/>
    </source>
</evidence>
<feature type="region of interest" description="Disordered" evidence="1">
    <location>
        <begin position="1"/>
        <end position="20"/>
    </location>
</feature>
<dbReference type="Pfam" id="PF03756">
    <property type="entry name" value="AfsA"/>
    <property type="match status" value="2"/>
</dbReference>
<dbReference type="EMBL" id="JAVREN010000007">
    <property type="protein sequence ID" value="MDT0306694.1"/>
    <property type="molecule type" value="Genomic_DNA"/>
</dbReference>
<proteinExistence type="predicted"/>
<evidence type="ECO:0000259" key="2">
    <source>
        <dbReference type="Pfam" id="PF03756"/>
    </source>
</evidence>
<feature type="compositionally biased region" description="Low complexity" evidence="1">
    <location>
        <begin position="11"/>
        <end position="20"/>
    </location>
</feature>
<keyword evidence="4" id="KW-1185">Reference proteome</keyword>
<dbReference type="InterPro" id="IPR005509">
    <property type="entry name" value="AfsA_hotdog_dom"/>
</dbReference>
<feature type="domain" description="A-factor biosynthesis hotdog" evidence="2">
    <location>
        <begin position="211"/>
        <end position="303"/>
    </location>
</feature>
<name>A0ABU2L550_9ACTN</name>
<evidence type="ECO:0000313" key="3">
    <source>
        <dbReference type="EMBL" id="MDT0306694.1"/>
    </source>
</evidence>